<keyword evidence="1" id="KW-0732">Signal</keyword>
<evidence type="ECO:0000313" key="3">
    <source>
        <dbReference type="Proteomes" id="UP000195667"/>
    </source>
</evidence>
<proteinExistence type="predicted"/>
<feature type="signal peptide" evidence="1">
    <location>
        <begin position="1"/>
        <end position="21"/>
    </location>
</feature>
<feature type="chain" id="PRO_5013181678" evidence="1">
    <location>
        <begin position="22"/>
        <end position="127"/>
    </location>
</feature>
<accession>A0A1R4HFW3</accession>
<dbReference type="OrthoDB" id="9796806at2"/>
<keyword evidence="3" id="KW-1185">Reference proteome</keyword>
<dbReference type="Proteomes" id="UP000195667">
    <property type="component" value="Unassembled WGS sequence"/>
</dbReference>
<gene>
    <name evidence="2" type="ORF">CRENPOLYSF1_640023</name>
</gene>
<organism evidence="2 3">
    <name type="scientific">Crenothrix polyspora</name>
    <dbReference type="NCBI Taxonomy" id="360316"/>
    <lineage>
        <taxon>Bacteria</taxon>
        <taxon>Pseudomonadati</taxon>
        <taxon>Pseudomonadota</taxon>
        <taxon>Gammaproteobacteria</taxon>
        <taxon>Methylococcales</taxon>
        <taxon>Crenotrichaceae</taxon>
        <taxon>Crenothrix</taxon>
    </lineage>
</organism>
<dbReference type="RefSeq" id="WP_087144647.1">
    <property type="nucleotide sequence ID" value="NZ_FUKI01000142.1"/>
</dbReference>
<evidence type="ECO:0000313" key="2">
    <source>
        <dbReference type="EMBL" id="SJM95123.1"/>
    </source>
</evidence>
<evidence type="ECO:0000256" key="1">
    <source>
        <dbReference type="SAM" id="SignalP"/>
    </source>
</evidence>
<protein>
    <submittedName>
        <fullName evidence="2">Uncharacterized protein</fullName>
    </submittedName>
</protein>
<dbReference type="AlphaFoldDB" id="A0A1R4HFW3"/>
<reference evidence="3" key="1">
    <citation type="submission" date="2017-02" db="EMBL/GenBank/DDBJ databases">
        <authorList>
            <person name="Daims H."/>
        </authorList>
    </citation>
    <scope>NUCLEOTIDE SEQUENCE [LARGE SCALE GENOMIC DNA]</scope>
</reference>
<sequence>MKFQNILTVILLLAASSSVFAYGGSPQSSARACSKPKFSHFTPVDKAEVAANATFSFSASAQTNPDSISVSIKDHVIGINITPKNSGFDVTGTIPESAKNSFVRIKIAAEGANGCKGTDGWLLKVLP</sequence>
<dbReference type="EMBL" id="FUKI01000142">
    <property type="protein sequence ID" value="SJM95123.1"/>
    <property type="molecule type" value="Genomic_DNA"/>
</dbReference>
<name>A0A1R4HFW3_9GAMM</name>